<dbReference type="Pfam" id="PF00188">
    <property type="entry name" value="CAP"/>
    <property type="match status" value="1"/>
</dbReference>
<dbReference type="SUPFAM" id="SSF55797">
    <property type="entry name" value="PR-1-like"/>
    <property type="match status" value="1"/>
</dbReference>
<protein>
    <recommendedName>
        <fullName evidence="7">Pathogenesis-related protein 1</fullName>
    </recommendedName>
</protein>
<evidence type="ECO:0000256" key="8">
    <source>
        <dbReference type="SAM" id="SignalP"/>
    </source>
</evidence>
<evidence type="ECO:0000259" key="9">
    <source>
        <dbReference type="SMART" id="SM00198"/>
    </source>
</evidence>
<name>A0A6D2LGJ5_9BRAS</name>
<keyword evidence="6" id="KW-0568">Pathogenesis-related protein</keyword>
<keyword evidence="4" id="KW-0611">Plant defense</keyword>
<dbReference type="InterPro" id="IPR018244">
    <property type="entry name" value="Allrgn_V5/Tpx1_CS"/>
</dbReference>
<dbReference type="PANTHER" id="PTHR10334">
    <property type="entry name" value="CYSTEINE-RICH SECRETORY PROTEIN-RELATED"/>
    <property type="match status" value="1"/>
</dbReference>
<dbReference type="InterPro" id="IPR001283">
    <property type="entry name" value="CRISP-related"/>
</dbReference>
<dbReference type="Proteomes" id="UP000467841">
    <property type="component" value="Unassembled WGS sequence"/>
</dbReference>
<sequence>MVTTISTRAILSAIALLLVAIQAVHADYYRPRLPTLPSPSPPPYVAKPKPLPTPSPKPILYHPPPTSYHPPAGSLEQQFLDPHNSVRTSLGLTPLEWDGRIASYATWWANQRRFDCSLTHSTGPYGENLFWGSGSDWTPTFAVESWTVEAKSYNHMTNSCEGGMCGHYTQIVWRDTKRVGCARVVCENGAGVFITCNYDPPGNYVGENPY</sequence>
<keyword evidence="5" id="KW-1015">Disulfide bond</keyword>
<evidence type="ECO:0000256" key="3">
    <source>
        <dbReference type="ARBA" id="ARBA00022729"/>
    </source>
</evidence>
<organism evidence="10 11">
    <name type="scientific">Microthlaspi erraticum</name>
    <dbReference type="NCBI Taxonomy" id="1685480"/>
    <lineage>
        <taxon>Eukaryota</taxon>
        <taxon>Viridiplantae</taxon>
        <taxon>Streptophyta</taxon>
        <taxon>Embryophyta</taxon>
        <taxon>Tracheophyta</taxon>
        <taxon>Spermatophyta</taxon>
        <taxon>Magnoliopsida</taxon>
        <taxon>eudicotyledons</taxon>
        <taxon>Gunneridae</taxon>
        <taxon>Pentapetalae</taxon>
        <taxon>rosids</taxon>
        <taxon>malvids</taxon>
        <taxon>Brassicales</taxon>
        <taxon>Brassicaceae</taxon>
        <taxon>Coluteocarpeae</taxon>
        <taxon>Microthlaspi</taxon>
    </lineage>
</organism>
<dbReference type="PRINTS" id="PR00838">
    <property type="entry name" value="V5ALLERGEN"/>
</dbReference>
<keyword evidence="3 8" id="KW-0732">Signal</keyword>
<comment type="similarity">
    <text evidence="2">Belongs to the CRISP family.</text>
</comment>
<dbReference type="CDD" id="cd05381">
    <property type="entry name" value="CAP_PR-1"/>
    <property type="match status" value="1"/>
</dbReference>
<dbReference type="SMART" id="SM00198">
    <property type="entry name" value="SCP"/>
    <property type="match status" value="1"/>
</dbReference>
<evidence type="ECO:0000256" key="1">
    <source>
        <dbReference type="ARBA" id="ARBA00003143"/>
    </source>
</evidence>
<feature type="signal peptide" evidence="8">
    <location>
        <begin position="1"/>
        <end position="26"/>
    </location>
</feature>
<comment type="caution">
    <text evidence="10">The sequence shown here is derived from an EMBL/GenBank/DDBJ whole genome shotgun (WGS) entry which is preliminary data.</text>
</comment>
<dbReference type="FunFam" id="3.40.33.10:FF:000006">
    <property type="entry name" value="Putative pathogenesis-related protein 1"/>
    <property type="match status" value="1"/>
</dbReference>
<dbReference type="InterPro" id="IPR035940">
    <property type="entry name" value="CAP_sf"/>
</dbReference>
<proteinExistence type="inferred from homology"/>
<comment type="function">
    <text evidence="1">Probably involved in the defense reaction of plants against pathogens.</text>
</comment>
<dbReference type="PROSITE" id="PS01009">
    <property type="entry name" value="CRISP_1"/>
    <property type="match status" value="1"/>
</dbReference>
<dbReference type="PRINTS" id="PR00837">
    <property type="entry name" value="V5TPXLIKE"/>
</dbReference>
<gene>
    <name evidence="10" type="ORF">MERR_LOCUS47525</name>
</gene>
<evidence type="ECO:0000256" key="5">
    <source>
        <dbReference type="ARBA" id="ARBA00023157"/>
    </source>
</evidence>
<dbReference type="GO" id="GO:0098542">
    <property type="term" value="P:defense response to other organism"/>
    <property type="evidence" value="ECO:0007669"/>
    <property type="project" value="UniProtKB-ARBA"/>
</dbReference>
<feature type="domain" description="SCP" evidence="9">
    <location>
        <begin position="74"/>
        <end position="206"/>
    </location>
</feature>
<dbReference type="OrthoDB" id="337038at2759"/>
<dbReference type="InterPro" id="IPR002413">
    <property type="entry name" value="V5_allergen-like"/>
</dbReference>
<evidence type="ECO:0000313" key="11">
    <source>
        <dbReference type="Proteomes" id="UP000467841"/>
    </source>
</evidence>
<dbReference type="PROSITE" id="PS01010">
    <property type="entry name" value="CRISP_2"/>
    <property type="match status" value="1"/>
</dbReference>
<feature type="chain" id="PRO_5025464372" description="Pathogenesis-related protein 1" evidence="8">
    <location>
        <begin position="27"/>
        <end position="210"/>
    </location>
</feature>
<dbReference type="EMBL" id="CACVBM020001828">
    <property type="protein sequence ID" value="CAA7060289.1"/>
    <property type="molecule type" value="Genomic_DNA"/>
</dbReference>
<dbReference type="GO" id="GO:0005576">
    <property type="term" value="C:extracellular region"/>
    <property type="evidence" value="ECO:0007669"/>
    <property type="project" value="InterPro"/>
</dbReference>
<keyword evidence="11" id="KW-1185">Reference proteome</keyword>
<evidence type="ECO:0000256" key="6">
    <source>
        <dbReference type="ARBA" id="ARBA00023265"/>
    </source>
</evidence>
<dbReference type="AlphaFoldDB" id="A0A6D2LGJ5"/>
<accession>A0A6D2LGJ5</accession>
<dbReference type="Gene3D" id="3.40.33.10">
    <property type="entry name" value="CAP"/>
    <property type="match status" value="1"/>
</dbReference>
<evidence type="ECO:0000256" key="4">
    <source>
        <dbReference type="ARBA" id="ARBA00022821"/>
    </source>
</evidence>
<evidence type="ECO:0000256" key="7">
    <source>
        <dbReference type="ARBA" id="ARBA00073092"/>
    </source>
</evidence>
<dbReference type="InterPro" id="IPR014044">
    <property type="entry name" value="CAP_dom"/>
</dbReference>
<evidence type="ECO:0000256" key="2">
    <source>
        <dbReference type="ARBA" id="ARBA00009923"/>
    </source>
</evidence>
<evidence type="ECO:0000313" key="10">
    <source>
        <dbReference type="EMBL" id="CAA7060289.1"/>
    </source>
</evidence>
<reference evidence="10" key="1">
    <citation type="submission" date="2020-01" db="EMBL/GenBank/DDBJ databases">
        <authorList>
            <person name="Mishra B."/>
        </authorList>
    </citation>
    <scope>NUCLEOTIDE SEQUENCE [LARGE SCALE GENOMIC DNA]</scope>
</reference>